<protein>
    <submittedName>
        <fullName evidence="1">Uncharacterized protein</fullName>
    </submittedName>
</protein>
<evidence type="ECO:0000313" key="2">
    <source>
        <dbReference type="Proteomes" id="UP000232722"/>
    </source>
</evidence>
<accession>A0A2N0NM97</accession>
<reference evidence="1 2" key="1">
    <citation type="submission" date="2016-04" db="EMBL/GenBank/DDBJ databases">
        <title>Genome analyses suggest a sexual origin of heterokaryosis in a supposedly ancient asexual fungus.</title>
        <authorList>
            <person name="Ropars J."/>
            <person name="Sedzielewska K."/>
            <person name="Noel J."/>
            <person name="Charron P."/>
            <person name="Farinelli L."/>
            <person name="Marton T."/>
            <person name="Kruger M."/>
            <person name="Pelin A."/>
            <person name="Brachmann A."/>
            <person name="Corradi N."/>
        </authorList>
    </citation>
    <scope>NUCLEOTIDE SEQUENCE [LARGE SCALE GENOMIC DNA]</scope>
    <source>
        <strain evidence="1 2">A5</strain>
    </source>
</reference>
<dbReference type="VEuPathDB" id="FungiDB:RhiirA1_417427"/>
<dbReference type="VEuPathDB" id="FungiDB:FUN_015799"/>
<dbReference type="VEuPathDB" id="FungiDB:RhiirFUN_014803"/>
<sequence>MSKVNPVILSDIETISDDETISENEYSELMDEQDANEDAEQIAFFTKYLSVSDVIHSAFPIEYPKTSPQGIAATVFNVTGWANPMACFNDIQYSNNGAGESISIQNCLHFGVPVKKDYVRKCQGIKHCSFADPDFINEQHNEVDMESEMFIKLNQHQHNKKTKTYTFFLAAKSTACKYKSNNQLCDGQAKLRRIIKNGGEEYIIGCDKWVRGEKWHRYIKVPGEIDLELLRDIFQGRVIDENNNENQCCTIVLRASRISSCEFPHIQDGQVMRGTIIERKCIKFIPYDLAACPYIALVCIGTHNHPPPPPERTPVGIKDELQAMIQNIIASDDSVTSRSIIAGNSSIKATFDKDTLSEVHASLNNVDKLRSLVAKCYKNMHPYGQGNLGVMYSVQCKKFDMHNYVRRIEQFEDGQTLILCMLDFQAKALQNLKCFQIDLTFKRVHGDINEFEINSYDETHKLILSYCRIYTNIFTADAYQRLFTQLFEVVENLSEIPVKFYHIDGTGWECILGDLDAGQAKGLGLALAKRDPSKNWEEHLTYIFKSCLVHFNRNLIAKKFDNEVYLLAKSIPTKSSAEEVYGCFEKLESYNNQRIMDWTQYYRQPYVLASLNKHISNMENEIWDHHGNNTNVAEAAHAQANREGKQLKLITAIMRLVLIIIIYFN</sequence>
<gene>
    <name evidence="1" type="ORF">RhiirA5_507214</name>
</gene>
<name>A0A2N0NM97_9GLOM</name>
<organism evidence="1 2">
    <name type="scientific">Rhizophagus irregularis</name>
    <dbReference type="NCBI Taxonomy" id="588596"/>
    <lineage>
        <taxon>Eukaryota</taxon>
        <taxon>Fungi</taxon>
        <taxon>Fungi incertae sedis</taxon>
        <taxon>Mucoromycota</taxon>
        <taxon>Glomeromycotina</taxon>
        <taxon>Glomeromycetes</taxon>
        <taxon>Glomerales</taxon>
        <taxon>Glomeraceae</taxon>
        <taxon>Rhizophagus</taxon>
    </lineage>
</organism>
<comment type="caution">
    <text evidence="1">The sequence shown here is derived from an EMBL/GenBank/DDBJ whole genome shotgun (WGS) entry which is preliminary data.</text>
</comment>
<evidence type="ECO:0000313" key="1">
    <source>
        <dbReference type="EMBL" id="PKB95675.1"/>
    </source>
</evidence>
<dbReference type="VEuPathDB" id="FungiDB:RhiirA1_403146"/>
<dbReference type="Proteomes" id="UP000232722">
    <property type="component" value="Unassembled WGS sequence"/>
</dbReference>
<dbReference type="EMBL" id="LLXJ01004560">
    <property type="protein sequence ID" value="PKB95675.1"/>
    <property type="molecule type" value="Genomic_DNA"/>
</dbReference>
<proteinExistence type="predicted"/>
<reference evidence="1 2" key="2">
    <citation type="submission" date="2017-09" db="EMBL/GenBank/DDBJ databases">
        <title>Extensive intraspecific genome diversity in a model arbuscular mycorrhizal fungus.</title>
        <authorList>
            <person name="Chen E.C."/>
            <person name="Morin E."/>
            <person name="Beaudet D."/>
            <person name="Noel J."/>
            <person name="Ndikumana S."/>
            <person name="Charron P."/>
            <person name="St-Onge C."/>
            <person name="Giorgi J."/>
            <person name="Grigoriev I.V."/>
            <person name="Roux C."/>
            <person name="Martin F.M."/>
            <person name="Corradi N."/>
        </authorList>
    </citation>
    <scope>NUCLEOTIDE SEQUENCE [LARGE SCALE GENOMIC DNA]</scope>
    <source>
        <strain evidence="1 2">A5</strain>
    </source>
</reference>
<dbReference type="AlphaFoldDB" id="A0A2N0NM97"/>